<evidence type="ECO:0000313" key="2">
    <source>
        <dbReference type="Proteomes" id="UP000195273"/>
    </source>
</evidence>
<reference evidence="1 2" key="1">
    <citation type="submission" date="2017-05" db="EMBL/GenBank/DDBJ databases">
        <title>Genome Sequence of Loktanella vestfoldensis Strain SMR4r Isolated from a Culture of the Diatom Skeletonema marinoi.</title>
        <authorList>
            <person name="Topel M."/>
            <person name="Pinder M.I.M."/>
            <person name="Johansson O.N."/>
            <person name="Kourtchenko O."/>
            <person name="Godhe A."/>
            <person name="Clarke A.K."/>
        </authorList>
    </citation>
    <scope>NUCLEOTIDE SEQUENCE [LARGE SCALE GENOMIC DNA]</scope>
    <source>
        <strain evidence="1 2">SMR4r</strain>
    </source>
</reference>
<name>A0A1Y0EDM9_9RHOB</name>
<organism evidence="1 2">
    <name type="scientific">Yoonia vestfoldensis</name>
    <dbReference type="NCBI Taxonomy" id="245188"/>
    <lineage>
        <taxon>Bacteria</taxon>
        <taxon>Pseudomonadati</taxon>
        <taxon>Pseudomonadota</taxon>
        <taxon>Alphaproteobacteria</taxon>
        <taxon>Rhodobacterales</taxon>
        <taxon>Paracoccaceae</taxon>
        <taxon>Yoonia</taxon>
    </lineage>
</organism>
<sequence>MDKKTEQRIQRFEKRMGCSLGECGAHITITASKDYLDNVESDKQVYSSRCAKCGSTFQLKKTELEFFERHFGKAEFQILSTTFNTLFDE</sequence>
<dbReference type="AlphaFoldDB" id="A0A1Y0EDM9"/>
<evidence type="ECO:0000313" key="1">
    <source>
        <dbReference type="EMBL" id="ARU01715.1"/>
    </source>
</evidence>
<proteinExistence type="predicted"/>
<accession>A0A1Y0EDM9</accession>
<protein>
    <submittedName>
        <fullName evidence="1">Uncharacterized protein</fullName>
    </submittedName>
</protein>
<dbReference type="KEGG" id="lvs:LOKVESSMR4R_02411"/>
<gene>
    <name evidence="1" type="ORF">LOKVESSMR4R_02411</name>
</gene>
<keyword evidence="2" id="KW-1185">Reference proteome</keyword>
<dbReference type="Proteomes" id="UP000195273">
    <property type="component" value="Chromosome"/>
</dbReference>
<dbReference type="RefSeq" id="WP_087208696.1">
    <property type="nucleotide sequence ID" value="NZ_CP021431.1"/>
</dbReference>
<dbReference type="EMBL" id="CP021431">
    <property type="protein sequence ID" value="ARU01715.1"/>
    <property type="molecule type" value="Genomic_DNA"/>
</dbReference>